<comment type="caution">
    <text evidence="2">The sequence shown here is derived from an EMBL/GenBank/DDBJ whole genome shotgun (WGS) entry which is preliminary data.</text>
</comment>
<gene>
    <name evidence="2" type="ORF">CMsap09_11770</name>
</gene>
<dbReference type="AlphaFoldDB" id="A0A251XVV7"/>
<feature type="region of interest" description="Disordered" evidence="1">
    <location>
        <begin position="64"/>
        <end position="90"/>
    </location>
</feature>
<sequence length="90" mass="8830">MPEIAREMAAPLANVDNMTIISADGPNALNRSVAENMATLPKLLKDTTGIDVATALSSFLGSTAAGTSAGAGTTSTDAGPRTAAPEGAGI</sequence>
<organism evidence="2 3">
    <name type="scientific">Clavibacter michiganensis</name>
    <dbReference type="NCBI Taxonomy" id="28447"/>
    <lineage>
        <taxon>Bacteria</taxon>
        <taxon>Bacillati</taxon>
        <taxon>Actinomycetota</taxon>
        <taxon>Actinomycetes</taxon>
        <taxon>Micrococcales</taxon>
        <taxon>Microbacteriaceae</taxon>
        <taxon>Clavibacter</taxon>
    </lineage>
</organism>
<evidence type="ECO:0000256" key="1">
    <source>
        <dbReference type="SAM" id="MobiDB-lite"/>
    </source>
</evidence>
<reference evidence="2 3" key="1">
    <citation type="submission" date="2016-08" db="EMBL/GenBank/DDBJ databases">
        <title>Genome sequence of Clavibacter michiganensis spp. strain CASJ009.</title>
        <authorList>
            <person name="Thapa S.P."/>
            <person name="Coaker G."/>
        </authorList>
    </citation>
    <scope>NUCLEOTIDE SEQUENCE [LARGE SCALE GENOMIC DNA]</scope>
    <source>
        <strain evidence="2">CASJ009</strain>
    </source>
</reference>
<evidence type="ECO:0008006" key="4">
    <source>
        <dbReference type="Google" id="ProtNLM"/>
    </source>
</evidence>
<proteinExistence type="predicted"/>
<protein>
    <recommendedName>
        <fullName evidence="4">Flotillin C-terminal domain-containing protein</fullName>
    </recommendedName>
</protein>
<feature type="compositionally biased region" description="Low complexity" evidence="1">
    <location>
        <begin position="64"/>
        <end position="79"/>
    </location>
</feature>
<dbReference type="EMBL" id="MDHJ01000001">
    <property type="protein sequence ID" value="OUE09615.1"/>
    <property type="molecule type" value="Genomic_DNA"/>
</dbReference>
<accession>A0A251XVV7</accession>
<evidence type="ECO:0000313" key="3">
    <source>
        <dbReference type="Proteomes" id="UP000195106"/>
    </source>
</evidence>
<evidence type="ECO:0000313" key="2">
    <source>
        <dbReference type="EMBL" id="OUE09615.1"/>
    </source>
</evidence>
<name>A0A251XVV7_9MICO</name>
<dbReference type="Proteomes" id="UP000195106">
    <property type="component" value="Unassembled WGS sequence"/>
</dbReference>